<dbReference type="Pfam" id="PF25951">
    <property type="entry name" value="DUF7989"/>
    <property type="match status" value="1"/>
</dbReference>
<evidence type="ECO:0000313" key="3">
    <source>
        <dbReference type="Proteomes" id="UP000011513"/>
    </source>
</evidence>
<name>M0CVS1_HALPD</name>
<gene>
    <name evidence="2" type="ORF">C474_20154</name>
</gene>
<dbReference type="RefSeq" id="WP_008389953.1">
    <property type="nucleotide sequence ID" value="NZ_AOIV01000044.1"/>
</dbReference>
<protein>
    <submittedName>
        <fullName evidence="2">Uncharacterized protein</fullName>
    </submittedName>
</protein>
<evidence type="ECO:0000256" key="1">
    <source>
        <dbReference type="SAM" id="MobiDB-lite"/>
    </source>
</evidence>
<feature type="region of interest" description="Disordered" evidence="1">
    <location>
        <begin position="1"/>
        <end position="48"/>
    </location>
</feature>
<dbReference type="InParanoid" id="M0CVS1"/>
<dbReference type="AlphaFoldDB" id="M0CVS1"/>
<feature type="compositionally biased region" description="Basic and acidic residues" evidence="1">
    <location>
        <begin position="1"/>
        <end position="12"/>
    </location>
</feature>
<keyword evidence="3" id="KW-1185">Reference proteome</keyword>
<dbReference type="InterPro" id="IPR058742">
    <property type="entry name" value="DUF7989"/>
</dbReference>
<dbReference type="EMBL" id="AOIV01000044">
    <property type="protein sequence ID" value="ELZ26497.1"/>
    <property type="molecule type" value="Genomic_DNA"/>
</dbReference>
<comment type="caution">
    <text evidence="2">The sequence shown here is derived from an EMBL/GenBank/DDBJ whole genome shotgun (WGS) entry which is preliminary data.</text>
</comment>
<evidence type="ECO:0000313" key="2">
    <source>
        <dbReference type="EMBL" id="ELZ26497.1"/>
    </source>
</evidence>
<feature type="compositionally biased region" description="Polar residues" evidence="1">
    <location>
        <begin position="14"/>
        <end position="23"/>
    </location>
</feature>
<accession>M0CVS1</accession>
<sequence>MTEKRASMKEISHTPPTGETVTNVWERGREEAETEAEATPDSTVAADD</sequence>
<proteinExistence type="predicted"/>
<organism evidence="2 3">
    <name type="scientific">Halogeometricum pallidum JCM 14848</name>
    <dbReference type="NCBI Taxonomy" id="1227487"/>
    <lineage>
        <taxon>Archaea</taxon>
        <taxon>Methanobacteriati</taxon>
        <taxon>Methanobacteriota</taxon>
        <taxon>Stenosarchaea group</taxon>
        <taxon>Halobacteria</taxon>
        <taxon>Halobacteriales</taxon>
        <taxon>Haloferacaceae</taxon>
        <taxon>Halogeometricum</taxon>
    </lineage>
</organism>
<reference evidence="2 3" key="1">
    <citation type="journal article" date="2014" name="PLoS Genet.">
        <title>Phylogenetically driven sequencing of extremely halophilic archaea reveals strategies for static and dynamic osmo-response.</title>
        <authorList>
            <person name="Becker E.A."/>
            <person name="Seitzer P.M."/>
            <person name="Tritt A."/>
            <person name="Larsen D."/>
            <person name="Krusor M."/>
            <person name="Yao A.I."/>
            <person name="Wu D."/>
            <person name="Madern D."/>
            <person name="Eisen J.A."/>
            <person name="Darling A.E."/>
            <person name="Facciotti M.T."/>
        </authorList>
    </citation>
    <scope>NUCLEOTIDE SEQUENCE [LARGE SCALE GENOMIC DNA]</scope>
    <source>
        <strain evidence="2 3">JCM 14848</strain>
    </source>
</reference>
<dbReference type="Proteomes" id="UP000011513">
    <property type="component" value="Unassembled WGS sequence"/>
</dbReference>